<dbReference type="NCBIfam" id="TIGR01554">
    <property type="entry name" value="major_cap_HK97"/>
    <property type="match status" value="1"/>
</dbReference>
<comment type="subcellular location">
    <subcellularLocation>
        <location evidence="1">Virion</location>
    </subcellularLocation>
</comment>
<gene>
    <name evidence="3" type="ORF">E5162_14145</name>
</gene>
<dbReference type="SUPFAM" id="SSF56563">
    <property type="entry name" value="Major capsid protein gp5"/>
    <property type="match status" value="1"/>
</dbReference>
<evidence type="ECO:0000313" key="3">
    <source>
        <dbReference type="EMBL" id="TGY91748.1"/>
    </source>
</evidence>
<evidence type="ECO:0000313" key="4">
    <source>
        <dbReference type="Proteomes" id="UP000305451"/>
    </source>
</evidence>
<evidence type="ECO:0000256" key="1">
    <source>
        <dbReference type="ARBA" id="ARBA00004328"/>
    </source>
</evidence>
<dbReference type="InterPro" id="IPR054612">
    <property type="entry name" value="Phage_capsid-like_C"/>
</dbReference>
<comment type="caution">
    <text evidence="3">The sequence shown here is derived from an EMBL/GenBank/DDBJ whole genome shotgun (WGS) entry which is preliminary data.</text>
</comment>
<evidence type="ECO:0000259" key="2">
    <source>
        <dbReference type="Pfam" id="PF05065"/>
    </source>
</evidence>
<organism evidence="3 4">
    <name type="scientific">Marinicauda pacifica</name>
    <dbReference type="NCBI Taxonomy" id="1133559"/>
    <lineage>
        <taxon>Bacteria</taxon>
        <taxon>Pseudomonadati</taxon>
        <taxon>Pseudomonadota</taxon>
        <taxon>Alphaproteobacteria</taxon>
        <taxon>Maricaulales</taxon>
        <taxon>Maricaulaceae</taxon>
        <taxon>Marinicauda</taxon>
    </lineage>
</organism>
<accession>A0A4S2H899</accession>
<dbReference type="Pfam" id="PF05065">
    <property type="entry name" value="Phage_capsid"/>
    <property type="match status" value="1"/>
</dbReference>
<dbReference type="AlphaFoldDB" id="A0A4S2H899"/>
<sequence length="405" mass="43274">MTRETKMAPPSGEARAAMHELLCAFESFKDANDRRLEEIEAKSAADPLLDDRIARIDAALTRQQTALDRLSVEAGRPALSLSPGREGKSAFARYLARGDASALVEAKSLSSGTPGEGGYVAPPETEALIDRLLGEASPMRAIASVKQTTSHTWRKPVSLGGTSAGWAAETGARAETDTATLDLLEFPTGELYAMPAATASLLDDALVDIDQWLAEEVRDVFAEQEGQAFVSGNGTNKPKGFLSYTNKLDGTEAWGELGYVATGAAGDFPVSDPGDVLIDLIYAPKSGYRANGRFVMNRQTVSRVRKFKDADGNYVWQPAGAAGQSATLMGYPVTEAEDMPDIGAGSFAIAFGDFERGYTIVDRQGVQVLRDPYSAKPYVLFYTTKRVGGGVSDFNAIKLLKFAAS</sequence>
<protein>
    <submittedName>
        <fullName evidence="3">Phage major capsid protein</fullName>
    </submittedName>
</protein>
<feature type="domain" description="Phage capsid-like C-terminal" evidence="2">
    <location>
        <begin position="117"/>
        <end position="402"/>
    </location>
</feature>
<keyword evidence="4" id="KW-1185">Reference proteome</keyword>
<dbReference type="Gene3D" id="3.30.2320.10">
    <property type="entry name" value="hypothetical protein PF0899 domain"/>
    <property type="match status" value="1"/>
</dbReference>
<dbReference type="RefSeq" id="WP_135945924.1">
    <property type="nucleotide sequence ID" value="NZ_BMEI01000005.1"/>
</dbReference>
<reference evidence="3 4" key="1">
    <citation type="journal article" date="2013" name="Int. J. Syst. Evol. Microbiol.">
        <title>Marinicauda pacifica gen. nov., sp. nov., a prosthecate alphaproteobacterium of the family Hyphomonadaceae isolated from deep seawater.</title>
        <authorList>
            <person name="Zhang X.Y."/>
            <person name="Li G.W."/>
            <person name="Wang C.S."/>
            <person name="Zhang Y.J."/>
            <person name="Xu X.W."/>
            <person name="Li H."/>
            <person name="Liu A."/>
            <person name="Liu C."/>
            <person name="Xie B.B."/>
            <person name="Qin Q.L."/>
            <person name="Xu Z."/>
            <person name="Chen X.L."/>
            <person name="Zhou B.C."/>
            <person name="Zhang Y.Z."/>
        </authorList>
    </citation>
    <scope>NUCLEOTIDE SEQUENCE [LARGE SCALE GENOMIC DNA]</scope>
    <source>
        <strain evidence="3 4">P-1 km-3</strain>
    </source>
</reference>
<dbReference type="Gene3D" id="3.30.2400.10">
    <property type="entry name" value="Major capsid protein gp5"/>
    <property type="match status" value="1"/>
</dbReference>
<name>A0A4S2H899_9PROT</name>
<dbReference type="InterPro" id="IPR024455">
    <property type="entry name" value="Phage_capsid"/>
</dbReference>
<dbReference type="Proteomes" id="UP000305451">
    <property type="component" value="Unassembled WGS sequence"/>
</dbReference>
<dbReference type="EMBL" id="SRXV01000005">
    <property type="protein sequence ID" value="TGY91748.1"/>
    <property type="molecule type" value="Genomic_DNA"/>
</dbReference>
<dbReference type="OrthoDB" id="9786516at2"/>
<proteinExistence type="predicted"/>